<sequence>MVIMLRVVRDPRPPISPRDTDVLRLIATQRAPVMLTVYADGRRRYGYWRAVTDAAGRGGCQVALPTEECEELLAAGRIALGEPVTDRSRTVYPVRAVERPRRYAAPVTPSVPVAPRIPAVASVTSRRTALTA</sequence>
<organism evidence="1 2">
    <name type="scientific">Streptomyces griseoaurantiacus</name>
    <dbReference type="NCBI Taxonomy" id="68213"/>
    <lineage>
        <taxon>Bacteria</taxon>
        <taxon>Bacillati</taxon>
        <taxon>Actinomycetota</taxon>
        <taxon>Actinomycetes</taxon>
        <taxon>Kitasatosporales</taxon>
        <taxon>Streptomycetaceae</taxon>
        <taxon>Streptomyces</taxon>
        <taxon>Streptomyces aurantiacus group</taxon>
    </lineage>
</organism>
<dbReference type="EMBL" id="FNAX01000002">
    <property type="protein sequence ID" value="SDE55180.1"/>
    <property type="molecule type" value="Genomic_DNA"/>
</dbReference>
<dbReference type="AlphaFoldDB" id="A0A1G7DVF5"/>
<evidence type="ECO:0000313" key="1">
    <source>
        <dbReference type="EMBL" id="SDE55180.1"/>
    </source>
</evidence>
<name>A0A1G7DVF5_9ACTN</name>
<gene>
    <name evidence="1" type="ORF">SAMN05216260_102341</name>
</gene>
<reference evidence="1 2" key="1">
    <citation type="submission" date="2016-10" db="EMBL/GenBank/DDBJ databases">
        <authorList>
            <person name="de Groot N.N."/>
        </authorList>
    </citation>
    <scope>NUCLEOTIDE SEQUENCE [LARGE SCALE GENOMIC DNA]</scope>
    <source>
        <strain evidence="1 2">CGMCC 4.1859</strain>
    </source>
</reference>
<accession>A0A1G7DVF5</accession>
<protein>
    <submittedName>
        <fullName evidence="1">Uncharacterized protein</fullName>
    </submittedName>
</protein>
<evidence type="ECO:0000313" key="2">
    <source>
        <dbReference type="Proteomes" id="UP000198614"/>
    </source>
</evidence>
<proteinExistence type="predicted"/>
<dbReference type="Proteomes" id="UP000198614">
    <property type="component" value="Unassembled WGS sequence"/>
</dbReference>